<protein>
    <submittedName>
        <fullName evidence="1">Uncharacterized protein</fullName>
    </submittedName>
</protein>
<feature type="non-terminal residue" evidence="1">
    <location>
        <position position="1"/>
    </location>
</feature>
<evidence type="ECO:0000313" key="1">
    <source>
        <dbReference type="EMBL" id="JAT16004.1"/>
    </source>
</evidence>
<dbReference type="AlphaFoldDB" id="A0A1B6KXM5"/>
<sequence>KTYSKKLNKLSQGEINCWKCKTCQSNGQPNHTLHIINHLENDSSIKTIQEKIDDLDNVNELDLETSLSLAAEAGNALLLENTHLTEELLAAQTDNLKLRHDLSIMEEKFDEMENEKK</sequence>
<organism evidence="1">
    <name type="scientific">Graphocephala atropunctata</name>
    <dbReference type="NCBI Taxonomy" id="36148"/>
    <lineage>
        <taxon>Eukaryota</taxon>
        <taxon>Metazoa</taxon>
        <taxon>Ecdysozoa</taxon>
        <taxon>Arthropoda</taxon>
        <taxon>Hexapoda</taxon>
        <taxon>Insecta</taxon>
        <taxon>Pterygota</taxon>
        <taxon>Neoptera</taxon>
        <taxon>Paraneoptera</taxon>
        <taxon>Hemiptera</taxon>
        <taxon>Auchenorrhyncha</taxon>
        <taxon>Membracoidea</taxon>
        <taxon>Cicadellidae</taxon>
        <taxon>Cicadellinae</taxon>
        <taxon>Cicadellini</taxon>
        <taxon>Graphocephala</taxon>
    </lineage>
</organism>
<gene>
    <name evidence="1" type="ORF">g.52211</name>
</gene>
<name>A0A1B6KXM5_9HEMI</name>
<accession>A0A1B6KXM5</accession>
<dbReference type="EMBL" id="GEBQ01023973">
    <property type="protein sequence ID" value="JAT16004.1"/>
    <property type="molecule type" value="Transcribed_RNA"/>
</dbReference>
<reference evidence="1" key="1">
    <citation type="submission" date="2015-11" db="EMBL/GenBank/DDBJ databases">
        <title>De novo transcriptome assembly of four potential Pierce s Disease insect vectors from Arizona vineyards.</title>
        <authorList>
            <person name="Tassone E.E."/>
        </authorList>
    </citation>
    <scope>NUCLEOTIDE SEQUENCE</scope>
</reference>
<proteinExistence type="predicted"/>